<dbReference type="EMBL" id="JBEPLU010000001">
    <property type="protein sequence ID" value="MET3526222.1"/>
    <property type="molecule type" value="Genomic_DNA"/>
</dbReference>
<evidence type="ECO:0000313" key="4">
    <source>
        <dbReference type="EMBL" id="MET3526222.1"/>
    </source>
</evidence>
<evidence type="ECO:0000256" key="2">
    <source>
        <dbReference type="SAM" id="SignalP"/>
    </source>
</evidence>
<dbReference type="Proteomes" id="UP001549110">
    <property type="component" value="Unassembled WGS sequence"/>
</dbReference>
<comment type="caution">
    <text evidence="4">The sequence shown here is derived from an EMBL/GenBank/DDBJ whole genome shotgun (WGS) entry which is preliminary data.</text>
</comment>
<accession>A0ABV2EGQ0</accession>
<dbReference type="InterPro" id="IPR007055">
    <property type="entry name" value="BON_dom"/>
</dbReference>
<comment type="similarity">
    <text evidence="1">Belongs to the bacterial secretin family.</text>
</comment>
<keyword evidence="2" id="KW-0732">Signal</keyword>
<protein>
    <submittedName>
        <fullName evidence="4">Pilus assembly protein CpaC</fullName>
    </submittedName>
</protein>
<dbReference type="PANTHER" id="PTHR30332:SF17">
    <property type="entry name" value="TYPE IV PILIATION SYSTEM PROTEIN DR_0774-RELATED"/>
    <property type="match status" value="1"/>
</dbReference>
<dbReference type="Pfam" id="PF00263">
    <property type="entry name" value="Secretin"/>
    <property type="match status" value="1"/>
</dbReference>
<dbReference type="Pfam" id="PF04972">
    <property type="entry name" value="BON"/>
    <property type="match status" value="1"/>
</dbReference>
<dbReference type="InterPro" id="IPR032789">
    <property type="entry name" value="T2SS-T3SS_pil_N"/>
</dbReference>
<proteinExistence type="inferred from homology"/>
<feature type="chain" id="PRO_5046160924" evidence="2">
    <location>
        <begin position="27"/>
        <end position="530"/>
    </location>
</feature>
<dbReference type="PANTHER" id="PTHR30332">
    <property type="entry name" value="PROBABLE GENERAL SECRETION PATHWAY PROTEIN D"/>
    <property type="match status" value="1"/>
</dbReference>
<dbReference type="PROSITE" id="PS50914">
    <property type="entry name" value="BON"/>
    <property type="match status" value="1"/>
</dbReference>
<evidence type="ECO:0000313" key="5">
    <source>
        <dbReference type="Proteomes" id="UP001549110"/>
    </source>
</evidence>
<dbReference type="PRINTS" id="PR00811">
    <property type="entry name" value="BCTERIALGSPD"/>
</dbReference>
<keyword evidence="5" id="KW-1185">Reference proteome</keyword>
<evidence type="ECO:0000259" key="3">
    <source>
        <dbReference type="PROSITE" id="PS50914"/>
    </source>
</evidence>
<dbReference type="Pfam" id="PF13629">
    <property type="entry name" value="T2SS-T3SS_pil_N"/>
    <property type="match status" value="1"/>
</dbReference>
<name>A0ABV2EGQ0_9CAUL</name>
<evidence type="ECO:0000256" key="1">
    <source>
        <dbReference type="RuleBase" id="RU004003"/>
    </source>
</evidence>
<organism evidence="4 5">
    <name type="scientific">Phenylobacterium koreense</name>
    <dbReference type="NCBI Taxonomy" id="266125"/>
    <lineage>
        <taxon>Bacteria</taxon>
        <taxon>Pseudomonadati</taxon>
        <taxon>Pseudomonadota</taxon>
        <taxon>Alphaproteobacteria</taxon>
        <taxon>Caulobacterales</taxon>
        <taxon>Caulobacteraceae</taxon>
        <taxon>Phenylobacterium</taxon>
    </lineage>
</organism>
<dbReference type="InterPro" id="IPR050810">
    <property type="entry name" value="Bact_Secretion_Sys_Channel"/>
</dbReference>
<feature type="signal peptide" evidence="2">
    <location>
        <begin position="1"/>
        <end position="26"/>
    </location>
</feature>
<feature type="domain" description="BON" evidence="3">
    <location>
        <begin position="122"/>
        <end position="192"/>
    </location>
</feature>
<reference evidence="4 5" key="1">
    <citation type="submission" date="2024-06" db="EMBL/GenBank/DDBJ databases">
        <title>Genomic Encyclopedia of Type Strains, Phase IV (KMG-IV): sequencing the most valuable type-strain genomes for metagenomic binning, comparative biology and taxonomic classification.</title>
        <authorList>
            <person name="Goeker M."/>
        </authorList>
    </citation>
    <scope>NUCLEOTIDE SEQUENCE [LARGE SCALE GENOMIC DNA]</scope>
    <source>
        <strain evidence="4 5">DSM 17809</strain>
    </source>
</reference>
<sequence length="530" mass="55596">MMTLRRKLVALAALAACLLAPTAALAQAGEALAPAMAAGMSAQSAVVRVNLAGGAASQTLSLPMGKSAIVELPVDARDVLVTNPAVADAMLRSPRRIFILGLKNGSTDAVFFDSAGRRILSLDIRVDQDPSAVAQTINRVLPGAQVRVDAMNESLILSGQVANLADADKAVQIAKAAVGKPEQVINMLSIAGKDQVMLKVRIVEMQRNVIKQLGFNLNAVLGQLGETQYVWGTAASFAVNGALLGGVTGGWQTNTTKQPVMQFPCTFDPEKMCDVVVRSADQASNWDTATIKDTAGSPGLNKGEATLKAFERVGLVRTLAEPNLSAISGESARFLAGGEFPIPVAQDNDRGVTVSFKPFGVGLAFTPVVLSSGRISLKVSTEVSELTSQGAFSLVSDATNARLTIPALTVRRAETVVELPSGGAMMIAGLLQENTKQNLDALPGVTTLPVLGSLFRSRDYLAGETELVIIITPYIVEATSPDRLQTPVDGLRVADDVSTLLLGELTRAYKATPPANGGRTYQGPYGYVIE</sequence>
<dbReference type="InterPro" id="IPR004846">
    <property type="entry name" value="T2SS/T3SS_dom"/>
</dbReference>
<gene>
    <name evidence="4" type="ORF">ABID41_001317</name>
</gene>
<dbReference type="InterPro" id="IPR001775">
    <property type="entry name" value="GspD/PilQ"/>
</dbReference>